<accession>A0A8H7HSN4</accession>
<feature type="non-terminal residue" evidence="2">
    <location>
        <position position="304"/>
    </location>
</feature>
<evidence type="ECO:0000313" key="2">
    <source>
        <dbReference type="EMBL" id="KAF8706724.1"/>
    </source>
</evidence>
<organism evidence="2 3">
    <name type="scientific">Rhizoctonia solani</name>
    <dbReference type="NCBI Taxonomy" id="456999"/>
    <lineage>
        <taxon>Eukaryota</taxon>
        <taxon>Fungi</taxon>
        <taxon>Dikarya</taxon>
        <taxon>Basidiomycota</taxon>
        <taxon>Agaricomycotina</taxon>
        <taxon>Agaricomycetes</taxon>
        <taxon>Cantharellales</taxon>
        <taxon>Ceratobasidiaceae</taxon>
        <taxon>Rhizoctonia</taxon>
    </lineage>
</organism>
<dbReference type="Proteomes" id="UP000602905">
    <property type="component" value="Unassembled WGS sequence"/>
</dbReference>
<comment type="caution">
    <text evidence="2">The sequence shown here is derived from an EMBL/GenBank/DDBJ whole genome shotgun (WGS) entry which is preliminary data.</text>
</comment>
<dbReference type="AlphaFoldDB" id="A0A8H7HSN4"/>
<gene>
    <name evidence="2" type="ORF">RHS03_04739</name>
</gene>
<name>A0A8H7HSN4_9AGAM</name>
<feature type="region of interest" description="Disordered" evidence="1">
    <location>
        <begin position="265"/>
        <end position="304"/>
    </location>
</feature>
<feature type="compositionally biased region" description="Polar residues" evidence="1">
    <location>
        <begin position="280"/>
        <end position="297"/>
    </location>
</feature>
<evidence type="ECO:0000256" key="1">
    <source>
        <dbReference type="SAM" id="MobiDB-lite"/>
    </source>
</evidence>
<dbReference type="OrthoDB" id="3193448at2759"/>
<dbReference type="EMBL" id="JACYCD010000051">
    <property type="protein sequence ID" value="KAF8706724.1"/>
    <property type="molecule type" value="Genomic_DNA"/>
</dbReference>
<protein>
    <submittedName>
        <fullName evidence="2">Uncharacterized protein</fullName>
    </submittedName>
</protein>
<sequence>MSYSLSVTNLKPIFPTISLDQPGKRCMDATWQSIVPSVAPEPNTTVHNTRLNNRYFKSGNFLTYNNIYHPDVLSVFLRAKNVIQDRIQDLLDTRSDSIEIAIAIRCISSSSPKVSYYIVDHAHKTVRWLDNSTPKCYHVNVDIQMRDSAEYWHHRSKFSVHRHCLQEDRAEVAALLNAMLGASQNDPDLDQEEIEQYIRRLENIPLLSPFTDDQTSTLAIIHSEALQHSLPAFYLPSPSIKNKLCQSLFGRSVTRFIHNHAHVNPHTSMPRVVQSHSHRWSQPNANASHSNRHTGTTPPRVHLH</sequence>
<proteinExistence type="predicted"/>
<evidence type="ECO:0000313" key="3">
    <source>
        <dbReference type="Proteomes" id="UP000602905"/>
    </source>
</evidence>
<reference evidence="2" key="1">
    <citation type="submission" date="2020-09" db="EMBL/GenBank/DDBJ databases">
        <title>Comparative genome analyses of four rice-infecting Rhizoctonia solani isolates reveal extensive enrichment of homogalacturonan modification genes.</title>
        <authorList>
            <person name="Lee D.-Y."/>
            <person name="Jeon J."/>
            <person name="Kim K.-T."/>
            <person name="Cheong K."/>
            <person name="Song H."/>
            <person name="Choi G."/>
            <person name="Ko J."/>
            <person name="Opiyo S.O."/>
            <person name="Zuo S."/>
            <person name="Madhav S."/>
            <person name="Lee Y.-H."/>
            <person name="Wang G.-L."/>
        </authorList>
    </citation>
    <scope>NUCLEOTIDE SEQUENCE</scope>
    <source>
        <strain evidence="2">AG1-IA WGL</strain>
    </source>
</reference>